<sequence>MNKKLFEFLSTQFKNGEPKLWGSFHIISLVISLTIAIILIAALWKTTKKEIATFWILFAFWIILFTIECLKQFYAGSKIDGSGNWYWKYDTRWSVPFVLCSMPLYFIPLYLVTYKTKMFKTIILDFIGVYCLYGGAFVMILYPGDVFTSTIFISTHSMIFHGAMLIIGMFLVINNIIKFSWKTVGFAFLIFMILWAITGIGNEIIWQLHKAGKIDFMPNLLNISHRLQNPFGDAIKNITNGKVKFSDLTIYLAYPLWTFIVSNIIYGFFGFVGWSARKIEASAKLHYETKLQNKAMLRRKNVAKESINAQ</sequence>
<feature type="transmembrane region" description="Helical" evidence="1">
    <location>
        <begin position="93"/>
        <end position="111"/>
    </location>
</feature>
<protein>
    <recommendedName>
        <fullName evidence="3">Integral membrane protein (Intg_mem_TP0381)</fullName>
    </recommendedName>
</protein>
<evidence type="ECO:0000313" key="2">
    <source>
        <dbReference type="EMBL" id="VEU56380.1"/>
    </source>
</evidence>
<feature type="transmembrane region" description="Helical" evidence="1">
    <location>
        <begin position="185"/>
        <end position="208"/>
    </location>
</feature>
<dbReference type="AlphaFoldDB" id="A0A448ZYQ4"/>
<evidence type="ECO:0008006" key="3">
    <source>
        <dbReference type="Google" id="ProtNLM"/>
    </source>
</evidence>
<dbReference type="RefSeq" id="WP_024544278.1">
    <property type="nucleotide sequence ID" value="NZ_BPLW01000001.1"/>
</dbReference>
<dbReference type="Pfam" id="PF14808">
    <property type="entry name" value="TMEM164"/>
    <property type="match status" value="1"/>
</dbReference>
<feature type="transmembrane region" description="Helical" evidence="1">
    <location>
        <begin position="51"/>
        <end position="73"/>
    </location>
</feature>
<evidence type="ECO:0000256" key="1">
    <source>
        <dbReference type="SAM" id="Phobius"/>
    </source>
</evidence>
<name>A0A448ZYQ4_METSV</name>
<geneLocation type="plasmid" evidence="2">
    <name>2</name>
</geneLocation>
<keyword evidence="1" id="KW-0472">Membrane</keyword>
<feature type="transmembrane region" description="Helical" evidence="1">
    <location>
        <begin position="123"/>
        <end position="144"/>
    </location>
</feature>
<feature type="transmembrane region" description="Helical" evidence="1">
    <location>
        <begin position="254"/>
        <end position="274"/>
    </location>
</feature>
<reference evidence="2" key="1">
    <citation type="submission" date="2019-01" db="EMBL/GenBank/DDBJ databases">
        <authorList>
            <consortium name="Pathogen Informatics"/>
        </authorList>
    </citation>
    <scope>NUCLEOTIDE SEQUENCE [LARGE SCALE GENOMIC DNA]</scope>
    <source>
        <strain evidence="2">NCTC10113</strain>
    </source>
</reference>
<organism evidence="2">
    <name type="scientific">Metamycoplasma salivarium</name>
    <name type="common">Mycoplasma salivarium</name>
    <dbReference type="NCBI Taxonomy" id="2124"/>
    <lineage>
        <taxon>Bacteria</taxon>
        <taxon>Bacillati</taxon>
        <taxon>Mycoplasmatota</taxon>
        <taxon>Mycoplasmoidales</taxon>
        <taxon>Metamycoplasmataceae</taxon>
        <taxon>Metamycoplasma</taxon>
    </lineage>
</organism>
<keyword evidence="2" id="KW-0614">Plasmid</keyword>
<accession>A0A448ZYQ4</accession>
<gene>
    <name evidence="2" type="ORF">NCTC10113_01287</name>
</gene>
<feature type="transmembrane region" description="Helical" evidence="1">
    <location>
        <begin position="150"/>
        <end position="173"/>
    </location>
</feature>
<keyword evidence="1" id="KW-0812">Transmembrane</keyword>
<keyword evidence="1" id="KW-1133">Transmembrane helix</keyword>
<dbReference type="EMBL" id="LR214939">
    <property type="protein sequence ID" value="VEU56380.1"/>
    <property type="molecule type" value="Genomic_DNA"/>
</dbReference>
<feature type="transmembrane region" description="Helical" evidence="1">
    <location>
        <begin position="20"/>
        <end position="44"/>
    </location>
</feature>
<proteinExistence type="predicted"/>